<proteinExistence type="predicted"/>
<name>A0A9C7BM93_9VIRU</name>
<evidence type="ECO:0000313" key="2">
    <source>
        <dbReference type="EMBL" id="BDT62446.1"/>
    </source>
</evidence>
<feature type="region of interest" description="Disordered" evidence="1">
    <location>
        <begin position="407"/>
        <end position="440"/>
    </location>
</feature>
<sequence length="876" mass="97988">MEVADNQGGKTEATTPLAGNTRLESPRRSRGRRQQASLNRQGRSTHNDRQAGETSSTPTLEELELIARNVVHSRLIPDDQKSYAALMDIEDDPSGNIVNICSDCIAFMASMVPEPELVVSPPDPAATNDGATAANGGVDTRQAIPLTDKYRYHLVENFLRSLELQASDVCHLDSFINDSRDKRTNKIISSLPTNVVVDIAQVYRRPDLLKKTFGDDVYASLMSRGMIIDYGNSSAGSDLWSHLLKYTNETHGDMMIRNVPEGCENCQCFQRDIDSEYRSRTSKILSALVSGKCEPELSLGLQDPEYRLKSLGISCLDDTDRVKCGPSPVSTTVEESDDEYLSECSVDLGGDTDKDNDEESSQDEAMNVDEKNGRLNDEARNDSDTTSTASTIPFVDMEKEDMMGKINGDTLSVSENDIEKDEEKDLAIKTEEDNRNKKTSYDIRKDQNEDTFAPLGDDIEKDDEKDRIGIDKTEEDNSNKEHITLFDTEPKKWKVLSKIGHPVTCLNICKHITACPIRRINEERFRSAVDIRVNEVTRHNSDTATPEDAGGIQMSWRLEMKPNHILAFSANADMLTATLIPKPSSLGGRRGIDVKADKTREVDISNLLLKENLPGNLSLPLMNGRNLPSVTSRLCIHTVISTSMQLPQSDGIFQTEDGMKFTRTWRNAIPATYTGIPITDDTVNWRSVMYTQTTKTEALRVARFSPVQIVSDLYSDTTLKYREKDIYNSGRYSDVEVVGLSVPRYNGGEPGIYWINENDISGLNRKKVRMELDTALEERNRHMEEITNRAKYVTEKMFGAALTRHDNTIRNRDRIVRANNGKNQNGISDAESAVARSEKVITSLAIHTQILNQQSKQIKLNVSKLTNNARISSVIF</sequence>
<evidence type="ECO:0000256" key="1">
    <source>
        <dbReference type="SAM" id="MobiDB-lite"/>
    </source>
</evidence>
<protein>
    <submittedName>
        <fullName evidence="2">Wsv260-like protein</fullName>
    </submittedName>
</protein>
<feature type="compositionally biased region" description="Basic and acidic residues" evidence="1">
    <location>
        <begin position="368"/>
        <end position="383"/>
    </location>
</feature>
<accession>A0A9C7BM93</accession>
<feature type="region of interest" description="Disordered" evidence="1">
    <location>
        <begin position="1"/>
        <end position="60"/>
    </location>
</feature>
<feature type="compositionally biased region" description="Polar residues" evidence="1">
    <location>
        <begin position="34"/>
        <end position="44"/>
    </location>
</feature>
<dbReference type="EMBL" id="LC738875">
    <property type="protein sequence ID" value="BDT62446.1"/>
    <property type="molecule type" value="Genomic_DNA"/>
</dbReference>
<feature type="region of interest" description="Disordered" evidence="1">
    <location>
        <begin position="346"/>
        <end position="395"/>
    </location>
</feature>
<organism evidence="2">
    <name type="scientific">Melicertus latisulcatus pemonivirus</name>
    <dbReference type="NCBI Taxonomy" id="2984278"/>
    <lineage>
        <taxon>Viruses</taxon>
        <taxon>Viruses incertae sedis</taxon>
        <taxon>Naldaviricetes</taxon>
        <taxon>Nimaviridae</taxon>
    </lineage>
</organism>
<feature type="compositionally biased region" description="Polar residues" evidence="1">
    <location>
        <begin position="8"/>
        <end position="18"/>
    </location>
</feature>
<feature type="compositionally biased region" description="Basic and acidic residues" evidence="1">
    <location>
        <begin position="421"/>
        <end position="440"/>
    </location>
</feature>
<reference evidence="2" key="1">
    <citation type="submission" date="2022-10" db="EMBL/GenBank/DDBJ databases">
        <title>Genome sequences of endogenous nimaviruses in decapod crustaceans.</title>
        <authorList>
            <person name="Kawato S."/>
            <person name="Nozaki R."/>
            <person name="Kondo H."/>
            <person name="Hirono I."/>
        </authorList>
    </citation>
    <scope>NUCLEOTIDE SEQUENCE</scope>
    <source>
        <strain evidence="2">Okinawa2016</strain>
    </source>
</reference>